<proteinExistence type="predicted"/>
<evidence type="ECO:0000256" key="1">
    <source>
        <dbReference type="PROSITE-ProRule" id="PRU00221"/>
    </source>
</evidence>
<feature type="repeat" description="WD" evidence="1">
    <location>
        <begin position="356"/>
        <end position="393"/>
    </location>
</feature>
<dbReference type="EMBL" id="ML005628">
    <property type="protein sequence ID" value="RKP17908.1"/>
    <property type="molecule type" value="Genomic_DNA"/>
</dbReference>
<organism evidence="2 3">
    <name type="scientific">Rozella allomycis (strain CSF55)</name>
    <dbReference type="NCBI Taxonomy" id="988480"/>
    <lineage>
        <taxon>Eukaryota</taxon>
        <taxon>Fungi</taxon>
        <taxon>Fungi incertae sedis</taxon>
        <taxon>Cryptomycota</taxon>
        <taxon>Cryptomycota incertae sedis</taxon>
        <taxon>Rozella</taxon>
    </lineage>
</organism>
<sequence>MWMDTKEEILASCELICEFGKLKTCVVNEFLSIIDCNSEFDVRNLLSTNRQFLLEIFQTINSKHNFVYAERKLDIFKISFFQKPFLLKSLLGLSFSFDLKFFLKEIEYLTCFFEDSNVEILTHSRKLLAEYFELLNEEQKDSFLKHWEEIGSEHGILQIGFMCYFSIESVPLKYKTLFINKFKPVVFDEQITYHGIIAGEIIGKRYQDWSNIIEIESFIQKLVSWISAPPGTFSLLCAQASKSIFVHLVDHNVQLISYLAKLCLNAKSLVEKIAIVRVINLIVVKAPQCILNHVLLVIELCIKLLDPSDSLQRDSCIPFVTSALFDVVKSQKLAYGGYNGNITVYDLKTSTKAISIQGHEKQVDLVSFSPEGKHLLSLSIQDRTLKLWTLPTGLLGLLNHPSKVTRPSPPNLNNSSGNIFDPI</sequence>
<dbReference type="InterPro" id="IPR036322">
    <property type="entry name" value="WD40_repeat_dom_sf"/>
</dbReference>
<dbReference type="GO" id="GO:0005737">
    <property type="term" value="C:cytoplasm"/>
    <property type="evidence" value="ECO:0007669"/>
    <property type="project" value="TreeGrafter"/>
</dbReference>
<dbReference type="PROSITE" id="PS50294">
    <property type="entry name" value="WD_REPEATS_REGION"/>
    <property type="match status" value="1"/>
</dbReference>
<dbReference type="AlphaFoldDB" id="A0A4P9YFH5"/>
<evidence type="ECO:0000313" key="3">
    <source>
        <dbReference type="Proteomes" id="UP000281549"/>
    </source>
</evidence>
<dbReference type="InterPro" id="IPR001680">
    <property type="entry name" value="WD40_rpt"/>
</dbReference>
<keyword evidence="1" id="KW-0853">WD repeat</keyword>
<dbReference type="PANTHER" id="PTHR44099:SF4">
    <property type="entry name" value="RABCONNECTIN-3B, ISOFORM A"/>
    <property type="match status" value="1"/>
</dbReference>
<evidence type="ECO:0000313" key="2">
    <source>
        <dbReference type="EMBL" id="RKP17908.1"/>
    </source>
</evidence>
<dbReference type="InterPro" id="IPR015943">
    <property type="entry name" value="WD40/YVTN_repeat-like_dom_sf"/>
</dbReference>
<accession>A0A4P9YFH5</accession>
<dbReference type="PANTHER" id="PTHR44099">
    <property type="entry name" value="RABCONNECTIN-3B, ISOFORM A"/>
    <property type="match status" value="1"/>
</dbReference>
<dbReference type="SUPFAM" id="SSF50978">
    <property type="entry name" value="WD40 repeat-like"/>
    <property type="match status" value="1"/>
</dbReference>
<dbReference type="InterPro" id="IPR049916">
    <property type="entry name" value="WDR72-like"/>
</dbReference>
<dbReference type="Gene3D" id="2.130.10.10">
    <property type="entry name" value="YVTN repeat-like/Quinoprotein amine dehydrogenase"/>
    <property type="match status" value="1"/>
</dbReference>
<reference evidence="3" key="1">
    <citation type="journal article" date="2018" name="Nat. Microbiol.">
        <title>Leveraging single-cell genomics to expand the fungal tree of life.</title>
        <authorList>
            <person name="Ahrendt S.R."/>
            <person name="Quandt C.A."/>
            <person name="Ciobanu D."/>
            <person name="Clum A."/>
            <person name="Salamov A."/>
            <person name="Andreopoulos B."/>
            <person name="Cheng J.F."/>
            <person name="Woyke T."/>
            <person name="Pelin A."/>
            <person name="Henrissat B."/>
            <person name="Reynolds N.K."/>
            <person name="Benny G.L."/>
            <person name="Smith M.E."/>
            <person name="James T.Y."/>
            <person name="Grigoriev I.V."/>
        </authorList>
    </citation>
    <scope>NUCLEOTIDE SEQUENCE [LARGE SCALE GENOMIC DNA]</scope>
    <source>
        <strain evidence="3">CSF55</strain>
    </source>
</reference>
<gene>
    <name evidence="2" type="ORF">ROZALSC1DRAFT_23738</name>
</gene>
<dbReference type="PROSITE" id="PS50082">
    <property type="entry name" value="WD_REPEATS_2"/>
    <property type="match status" value="1"/>
</dbReference>
<protein>
    <submittedName>
        <fullName evidence="2">Uncharacterized protein</fullName>
    </submittedName>
</protein>
<dbReference type="SMART" id="SM00320">
    <property type="entry name" value="WD40"/>
    <property type="match status" value="2"/>
</dbReference>
<name>A0A4P9YFH5_ROZAC</name>
<dbReference type="Proteomes" id="UP000281549">
    <property type="component" value="Unassembled WGS sequence"/>
</dbReference>